<dbReference type="NCBIfam" id="TIGR00229">
    <property type="entry name" value="sensory_box"/>
    <property type="match status" value="2"/>
</dbReference>
<dbReference type="SUPFAM" id="SSF58104">
    <property type="entry name" value="Methyl-accepting chemotaxis protein (MCP) signaling domain"/>
    <property type="match status" value="1"/>
</dbReference>
<dbReference type="PROSITE" id="PS50113">
    <property type="entry name" value="PAC"/>
    <property type="match status" value="2"/>
</dbReference>
<sequence>MKFYFASRRRALTADASSQISTTGNAHAQDEAREWADMKGQLAAISKAQAVIEFTLDGRVLTANDNFLRTLGYSLDEIKGQHHSLFVDPAHRAGVEYRLFWEKLARGEYDAGQYKRICKGGKEVWIQASYNPIMDTSGKPFKVVKYATDITEAKLKAADFEGQLAAIGKAQAVIEFALDGRILNANENFLRALGYMLDEIKGQHHSLFVDPDQRATIEYRMFWEKLARGEYDSGRYKRIGKGGREVWIQASYNPIMDMNGKPVKVVKYASDVTEQVRAAKVLELAVEQTQAVTAAAKEGDLTPRVPLEGKHGSVEALCSGVNALLDNMASVVGQIKEATESISTASRQIAAGNTDLSSRTEQQASSLQETASSMEELTSTVRQNAENARQANQLSACATDIAIKGGDVVGKVVTTMGEINASSKKIADIISVIDGIAFQTNILALNAAVEAARAGEQGRGFAVVATEVRNLAQRSAGAAKEIKTLIENSVAKVEAGSKLVDQAGQTMGEVVSSVKRVTDIMAEITSASQEQSAGIEQVNVAITQMDEVTQQNAALVEQAAAAAASLEEQAFELQRTVETFRLDEHPSRTEARAEARTIRAVSSPARSGVANGAPAVAKPRSDASGPKKVVAAAGGWEQF</sequence>
<dbReference type="EMBL" id="BPUS01000004">
    <property type="protein sequence ID" value="GJH25513.1"/>
    <property type="molecule type" value="Genomic_DNA"/>
</dbReference>
<gene>
    <name evidence="9" type="ORF">CBA19CS42_13375</name>
</gene>
<feature type="domain" description="PAC" evidence="7">
    <location>
        <begin position="232"/>
        <end position="284"/>
    </location>
</feature>
<evidence type="ECO:0000256" key="3">
    <source>
        <dbReference type="PROSITE-ProRule" id="PRU00284"/>
    </source>
</evidence>
<dbReference type="Pfam" id="PF00015">
    <property type="entry name" value="MCPsignal"/>
    <property type="match status" value="1"/>
</dbReference>
<feature type="region of interest" description="Disordered" evidence="4">
    <location>
        <begin position="602"/>
        <end position="639"/>
    </location>
</feature>
<proteinExistence type="inferred from homology"/>
<feature type="domain" description="PAS" evidence="6">
    <location>
        <begin position="179"/>
        <end position="230"/>
    </location>
</feature>
<dbReference type="InterPro" id="IPR013655">
    <property type="entry name" value="PAS_fold_3"/>
</dbReference>
<dbReference type="SMART" id="SM00091">
    <property type="entry name" value="PAS"/>
    <property type="match status" value="2"/>
</dbReference>
<evidence type="ECO:0000256" key="4">
    <source>
        <dbReference type="SAM" id="MobiDB-lite"/>
    </source>
</evidence>
<evidence type="ECO:0000313" key="9">
    <source>
        <dbReference type="EMBL" id="GJH25513.1"/>
    </source>
</evidence>
<dbReference type="PANTHER" id="PTHR43531:SF14">
    <property type="entry name" value="METHYL-ACCEPTING CHEMOTAXIS PROTEIN I-RELATED"/>
    <property type="match status" value="1"/>
</dbReference>
<feature type="domain" description="Methyl-accepting transducer" evidence="5">
    <location>
        <begin position="338"/>
        <end position="567"/>
    </location>
</feature>
<dbReference type="CDD" id="cd00130">
    <property type="entry name" value="PAS"/>
    <property type="match status" value="2"/>
</dbReference>
<evidence type="ECO:0000259" key="7">
    <source>
        <dbReference type="PROSITE" id="PS50113"/>
    </source>
</evidence>
<dbReference type="PROSITE" id="PS50112">
    <property type="entry name" value="PAS"/>
    <property type="match status" value="2"/>
</dbReference>
<dbReference type="InterPro" id="IPR051310">
    <property type="entry name" value="MCP_chemotaxis"/>
</dbReference>
<dbReference type="Proteomes" id="UP001055111">
    <property type="component" value="Unassembled WGS sequence"/>
</dbReference>
<dbReference type="RefSeq" id="WP_273654927.1">
    <property type="nucleotide sequence ID" value="NZ_BPUS01000004.1"/>
</dbReference>
<evidence type="ECO:0000256" key="1">
    <source>
        <dbReference type="ARBA" id="ARBA00022481"/>
    </source>
</evidence>
<comment type="caution">
    <text evidence="9">The sequence shown here is derived from an EMBL/GenBank/DDBJ whole genome shotgun (WGS) entry which is preliminary data.</text>
</comment>
<feature type="domain" description="PAC" evidence="7">
    <location>
        <begin position="110"/>
        <end position="162"/>
    </location>
</feature>
<dbReference type="PROSITE" id="PS50885">
    <property type="entry name" value="HAMP"/>
    <property type="match status" value="1"/>
</dbReference>
<dbReference type="Gene3D" id="3.30.450.20">
    <property type="entry name" value="PAS domain"/>
    <property type="match status" value="2"/>
</dbReference>
<dbReference type="PRINTS" id="PR00260">
    <property type="entry name" value="CHEMTRNSDUCR"/>
</dbReference>
<protein>
    <submittedName>
        <fullName evidence="9">PAS domain S-box protein</fullName>
    </submittedName>
</protein>
<evidence type="ECO:0000259" key="8">
    <source>
        <dbReference type="PROSITE" id="PS50885"/>
    </source>
</evidence>
<comment type="similarity">
    <text evidence="2">Belongs to the methyl-accepting chemotaxis (MCP) protein family.</text>
</comment>
<dbReference type="InterPro" id="IPR000700">
    <property type="entry name" value="PAS-assoc_C"/>
</dbReference>
<dbReference type="PANTHER" id="PTHR43531">
    <property type="entry name" value="PROTEIN ICFG"/>
    <property type="match status" value="1"/>
</dbReference>
<dbReference type="PROSITE" id="PS50111">
    <property type="entry name" value="CHEMOTAXIS_TRANSDUC_2"/>
    <property type="match status" value="1"/>
</dbReference>
<dbReference type="AlphaFoldDB" id="A0AA37MHD0"/>
<dbReference type="InterPro" id="IPR004090">
    <property type="entry name" value="Chemotax_Me-accpt_rcpt"/>
</dbReference>
<dbReference type="InterPro" id="IPR004089">
    <property type="entry name" value="MCPsignal_dom"/>
</dbReference>
<evidence type="ECO:0000259" key="5">
    <source>
        <dbReference type="PROSITE" id="PS50111"/>
    </source>
</evidence>
<dbReference type="GO" id="GO:0004888">
    <property type="term" value="F:transmembrane signaling receptor activity"/>
    <property type="evidence" value="ECO:0007669"/>
    <property type="project" value="InterPro"/>
</dbReference>
<reference evidence="9" key="1">
    <citation type="submission" date="2022-09" db="EMBL/GenBank/DDBJ databases">
        <title>Isolation and characterization of 3-chlorobenzoate degrading bacteria from soils in Shizuoka.</title>
        <authorList>
            <person name="Ifat A."/>
            <person name="Ogawa N."/>
            <person name="Kimbara K."/>
            <person name="Moriuchi R."/>
            <person name="Dohra H."/>
            <person name="Shintani M."/>
        </authorList>
    </citation>
    <scope>NUCLEOTIDE SEQUENCE</scope>
    <source>
        <strain evidence="9">19CS4-2</strain>
    </source>
</reference>
<dbReference type="GO" id="GO:0007165">
    <property type="term" value="P:signal transduction"/>
    <property type="evidence" value="ECO:0007669"/>
    <property type="project" value="UniProtKB-KW"/>
</dbReference>
<dbReference type="SMART" id="SM00086">
    <property type="entry name" value="PAC"/>
    <property type="match status" value="2"/>
</dbReference>
<dbReference type="InterPro" id="IPR000014">
    <property type="entry name" value="PAS"/>
</dbReference>
<keyword evidence="1" id="KW-0488">Methylation</keyword>
<name>A0AA37MHD0_9BURK</name>
<dbReference type="GO" id="GO:0006935">
    <property type="term" value="P:chemotaxis"/>
    <property type="evidence" value="ECO:0007669"/>
    <property type="project" value="InterPro"/>
</dbReference>
<dbReference type="Pfam" id="PF08447">
    <property type="entry name" value="PAS_3"/>
    <property type="match status" value="2"/>
</dbReference>
<dbReference type="InterPro" id="IPR035965">
    <property type="entry name" value="PAS-like_dom_sf"/>
</dbReference>
<accession>A0AA37MHD0</accession>
<evidence type="ECO:0000259" key="6">
    <source>
        <dbReference type="PROSITE" id="PS50112"/>
    </source>
</evidence>
<organism evidence="9 10">
    <name type="scientific">Caballeronia novacaledonica</name>
    <dbReference type="NCBI Taxonomy" id="1544861"/>
    <lineage>
        <taxon>Bacteria</taxon>
        <taxon>Pseudomonadati</taxon>
        <taxon>Pseudomonadota</taxon>
        <taxon>Betaproteobacteria</taxon>
        <taxon>Burkholderiales</taxon>
        <taxon>Burkholderiaceae</taxon>
        <taxon>Caballeronia</taxon>
    </lineage>
</organism>
<feature type="domain" description="HAMP" evidence="8">
    <location>
        <begin position="280"/>
        <end position="333"/>
    </location>
</feature>
<feature type="domain" description="PAS" evidence="6">
    <location>
        <begin position="51"/>
        <end position="108"/>
    </location>
</feature>
<dbReference type="InterPro" id="IPR003660">
    <property type="entry name" value="HAMP_dom"/>
</dbReference>
<dbReference type="FunFam" id="1.10.287.950:FF:000002">
    <property type="entry name" value="Methyl-accepting chemotaxis protein"/>
    <property type="match status" value="1"/>
</dbReference>
<dbReference type="InterPro" id="IPR001610">
    <property type="entry name" value="PAC"/>
</dbReference>
<dbReference type="SMART" id="SM00283">
    <property type="entry name" value="MA"/>
    <property type="match status" value="1"/>
</dbReference>
<dbReference type="Gene3D" id="1.10.287.950">
    <property type="entry name" value="Methyl-accepting chemotaxis protein"/>
    <property type="match status" value="1"/>
</dbReference>
<evidence type="ECO:0000313" key="10">
    <source>
        <dbReference type="Proteomes" id="UP001055111"/>
    </source>
</evidence>
<evidence type="ECO:0000256" key="2">
    <source>
        <dbReference type="ARBA" id="ARBA00029447"/>
    </source>
</evidence>
<keyword evidence="3" id="KW-0807">Transducer</keyword>
<dbReference type="GO" id="GO:0005886">
    <property type="term" value="C:plasma membrane"/>
    <property type="evidence" value="ECO:0007669"/>
    <property type="project" value="TreeGrafter"/>
</dbReference>
<dbReference type="CDD" id="cd11386">
    <property type="entry name" value="MCP_signal"/>
    <property type="match status" value="1"/>
</dbReference>
<dbReference type="SUPFAM" id="SSF55785">
    <property type="entry name" value="PYP-like sensor domain (PAS domain)"/>
    <property type="match status" value="2"/>
</dbReference>